<reference evidence="14 15" key="1">
    <citation type="submission" date="2020-07" db="EMBL/GenBank/DDBJ databases">
        <title>Sequencing the genomes of 1000 actinobacteria strains.</title>
        <authorList>
            <person name="Klenk H.-P."/>
        </authorList>
    </citation>
    <scope>NUCLEOTIDE SEQUENCE [LARGE SCALE GENOMIC DNA]</scope>
    <source>
        <strain evidence="14 15">DSM 23819</strain>
    </source>
</reference>
<comment type="cofactor">
    <cofactor evidence="1">
        <name>Mg(2+)</name>
        <dbReference type="ChEBI" id="CHEBI:18420"/>
    </cofactor>
</comment>
<keyword evidence="7 14" id="KW-0560">Oxidoreductase</keyword>
<comment type="pathway">
    <text evidence="3">Carbohydrate metabolism; tricarboxylic acid cycle; succinyl-CoA from 2-oxoglutarate (dehydrogenase route): step 1/1.</text>
</comment>
<dbReference type="Gene3D" id="3.40.50.11610">
    <property type="entry name" value="Multifunctional 2-oxoglutarate metabolism enzyme, C-terminal domain"/>
    <property type="match status" value="1"/>
</dbReference>
<dbReference type="Pfam" id="PF02779">
    <property type="entry name" value="Transket_pyr"/>
    <property type="match status" value="1"/>
</dbReference>
<dbReference type="GO" id="GO:0005829">
    <property type="term" value="C:cytosol"/>
    <property type="evidence" value="ECO:0007669"/>
    <property type="project" value="TreeGrafter"/>
</dbReference>
<dbReference type="InterPro" id="IPR001017">
    <property type="entry name" value="DH_E1"/>
</dbReference>
<evidence type="ECO:0000259" key="13">
    <source>
        <dbReference type="SMART" id="SM00861"/>
    </source>
</evidence>
<dbReference type="PANTHER" id="PTHR23152:SF4">
    <property type="entry name" value="2-OXOADIPATE DEHYDROGENASE COMPLEX COMPONENT E1"/>
    <property type="match status" value="1"/>
</dbReference>
<evidence type="ECO:0000256" key="10">
    <source>
        <dbReference type="ARBA" id="ARBA00051911"/>
    </source>
</evidence>
<dbReference type="UniPathway" id="UPA00223">
    <property type="reaction ID" value="UER00997"/>
</dbReference>
<dbReference type="Pfam" id="PF00676">
    <property type="entry name" value="E1_dh"/>
    <property type="match status" value="1"/>
</dbReference>
<evidence type="ECO:0000256" key="3">
    <source>
        <dbReference type="ARBA" id="ARBA00004813"/>
    </source>
</evidence>
<keyword evidence="5" id="KW-0479">Metal-binding</keyword>
<dbReference type="InterPro" id="IPR011603">
    <property type="entry name" value="2oxoglutarate_DH_E1"/>
</dbReference>
<dbReference type="Pfam" id="PF16870">
    <property type="entry name" value="OxoGdeHyase_C"/>
    <property type="match status" value="1"/>
</dbReference>
<dbReference type="InterPro" id="IPR023213">
    <property type="entry name" value="CAT-like_dom_sf"/>
</dbReference>
<evidence type="ECO:0000256" key="5">
    <source>
        <dbReference type="ARBA" id="ARBA00022723"/>
    </source>
</evidence>
<keyword evidence="4" id="KW-0816">Tricarboxylic acid cycle</keyword>
<keyword evidence="9" id="KW-0511">Multifunctional enzyme</keyword>
<dbReference type="EMBL" id="JACCAA010000001">
    <property type="protein sequence ID" value="NYG60564.1"/>
    <property type="molecule type" value="Genomic_DNA"/>
</dbReference>
<protein>
    <submittedName>
        <fullName evidence="14">2-oxoglutarate dehydrogenase E1 component</fullName>
        <ecNumber evidence="14">1.2.4.2</ecNumber>
    </submittedName>
</protein>
<evidence type="ECO:0000256" key="8">
    <source>
        <dbReference type="ARBA" id="ARBA00023052"/>
    </source>
</evidence>
<dbReference type="NCBIfam" id="NF006914">
    <property type="entry name" value="PRK09404.1"/>
    <property type="match status" value="1"/>
</dbReference>
<evidence type="ECO:0000256" key="1">
    <source>
        <dbReference type="ARBA" id="ARBA00001946"/>
    </source>
</evidence>
<proteinExistence type="predicted"/>
<dbReference type="GO" id="GO:0045252">
    <property type="term" value="C:oxoglutarate dehydrogenase complex"/>
    <property type="evidence" value="ECO:0007669"/>
    <property type="project" value="TreeGrafter"/>
</dbReference>
<evidence type="ECO:0000313" key="15">
    <source>
        <dbReference type="Proteomes" id="UP000540656"/>
    </source>
</evidence>
<dbReference type="SUPFAM" id="SSF52777">
    <property type="entry name" value="CoA-dependent acyltransferases"/>
    <property type="match status" value="1"/>
</dbReference>
<dbReference type="SMART" id="SM00861">
    <property type="entry name" value="Transket_pyr"/>
    <property type="match status" value="1"/>
</dbReference>
<name>A0A7Y9S6C0_9ACTN</name>
<dbReference type="Pfam" id="PF16078">
    <property type="entry name" value="2-oxogl_dehyd_N"/>
    <property type="match status" value="1"/>
</dbReference>
<dbReference type="Gene3D" id="3.40.50.12470">
    <property type="match status" value="1"/>
</dbReference>
<evidence type="ECO:0000256" key="9">
    <source>
        <dbReference type="ARBA" id="ARBA00023268"/>
    </source>
</evidence>
<feature type="region of interest" description="Disordered" evidence="12">
    <location>
        <begin position="29"/>
        <end position="131"/>
    </location>
</feature>
<dbReference type="NCBIfam" id="NF008907">
    <property type="entry name" value="PRK12270.1"/>
    <property type="match status" value="1"/>
</dbReference>
<dbReference type="Gene3D" id="1.10.287.1150">
    <property type="entry name" value="TPP helical domain"/>
    <property type="match status" value="1"/>
</dbReference>
<dbReference type="InterPro" id="IPR005475">
    <property type="entry name" value="Transketolase-like_Pyr-bd"/>
</dbReference>
<evidence type="ECO:0000256" key="12">
    <source>
        <dbReference type="SAM" id="MobiDB-lite"/>
    </source>
</evidence>
<comment type="cofactor">
    <cofactor evidence="2">
        <name>thiamine diphosphate</name>
        <dbReference type="ChEBI" id="CHEBI:58937"/>
    </cofactor>
</comment>
<dbReference type="EC" id="1.2.4.2" evidence="14"/>
<dbReference type="GO" id="GO:0030976">
    <property type="term" value="F:thiamine pyrophosphate binding"/>
    <property type="evidence" value="ECO:0007669"/>
    <property type="project" value="InterPro"/>
</dbReference>
<dbReference type="InterPro" id="IPR042179">
    <property type="entry name" value="KGD_C_sf"/>
</dbReference>
<dbReference type="RefSeq" id="WP_179503480.1">
    <property type="nucleotide sequence ID" value="NZ_JACCAA010000001.1"/>
</dbReference>
<dbReference type="AlphaFoldDB" id="A0A7Y9S6C0"/>
<dbReference type="GO" id="GO:0004591">
    <property type="term" value="F:oxoglutarate dehydrogenase (succinyl-transferring) activity"/>
    <property type="evidence" value="ECO:0007669"/>
    <property type="project" value="UniProtKB-EC"/>
</dbReference>
<evidence type="ECO:0000256" key="2">
    <source>
        <dbReference type="ARBA" id="ARBA00001964"/>
    </source>
</evidence>
<dbReference type="Pfam" id="PF00198">
    <property type="entry name" value="2-oxoacid_dh"/>
    <property type="match status" value="1"/>
</dbReference>
<accession>A0A7Y9S6C0</accession>
<dbReference type="InterPro" id="IPR001078">
    <property type="entry name" value="2-oxoacid_DH_actylTfrase"/>
</dbReference>
<evidence type="ECO:0000256" key="6">
    <source>
        <dbReference type="ARBA" id="ARBA00022842"/>
    </source>
</evidence>
<dbReference type="PANTHER" id="PTHR23152">
    <property type="entry name" value="2-OXOGLUTARATE DEHYDROGENASE"/>
    <property type="match status" value="1"/>
</dbReference>
<dbReference type="NCBIfam" id="TIGR00239">
    <property type="entry name" value="2oxo_dh_E1"/>
    <property type="match status" value="1"/>
</dbReference>
<dbReference type="GO" id="GO:0006099">
    <property type="term" value="P:tricarboxylic acid cycle"/>
    <property type="evidence" value="ECO:0007669"/>
    <property type="project" value="UniProtKB-UniPathway"/>
</dbReference>
<dbReference type="SUPFAM" id="SSF52518">
    <property type="entry name" value="Thiamin diphosphate-binding fold (THDP-binding)"/>
    <property type="match status" value="2"/>
</dbReference>
<comment type="catalytic activity">
    <reaction evidence="10">
        <text>N(6)-[(R)-lipoyl]-L-lysyl-[protein] + 2-oxoglutarate + H(+) = N(6)-[(R)-S(8)-succinyldihydrolipoyl]-L-lysyl-[protein] + CO2</text>
        <dbReference type="Rhea" id="RHEA:12188"/>
        <dbReference type="Rhea" id="RHEA-COMP:10474"/>
        <dbReference type="Rhea" id="RHEA-COMP:20092"/>
        <dbReference type="ChEBI" id="CHEBI:15378"/>
        <dbReference type="ChEBI" id="CHEBI:16526"/>
        <dbReference type="ChEBI" id="CHEBI:16810"/>
        <dbReference type="ChEBI" id="CHEBI:83099"/>
        <dbReference type="ChEBI" id="CHEBI:83120"/>
        <dbReference type="EC" id="1.2.4.2"/>
    </reaction>
</comment>
<dbReference type="Gene3D" id="3.30.559.10">
    <property type="entry name" value="Chloramphenicol acetyltransferase-like domain"/>
    <property type="match status" value="1"/>
</dbReference>
<sequence>MAESSQNNPTSDFGANQWLVDEMFEQYQKDPTSVGPEWTAYFKDLGNSNGAAKKPGAADAREAKPASSDAKPAAKPKAAAPAEPAKPAASPAPVAKPRPVSKAAEPAKSTANPEPRDPKPTAVSQPTDEPQHTVLRGIAAATAKNMETSLDVPTATSVRNIPVKLLWDNRTVINNHLKRARGGKVSFTHLIGYALIKAIKTMPEMNNSYTETNGKPTQVTPAHINLGLAIDQQKPDGTRQLVAPSIKATETMDFAGFWTAYEAIIRKARDNKLTMDDYTGTTISLTNVGGLGTNNSVPRLMAGQSAIIGVGSMDYPPEFQGASEEILTRNAVSRILTITSTYDHRVIQGAQSGEFLRRLHGLLIGEDGFYDEIFQSLRIPYEPIRWAQDIATTHDDDISKQARILELIHAYRVRGHMMADTDPLEYKQRSHPDLEIESHGLTLWDLDREFATGSFGGEGRRFMKLRDILGILRDSYCRTTGIEYMHIQDPEQRRWIQERVEQPHTKTPREEQLRILLKLNQAEAFETFLQTKFVGQKRFSLEGAETTVPVIDELCEAAAEAALDEVTIGMAHRGRLNVLANIVGKNYSQIFREFEGNIDPRTVQGSGDVKYHLGAEGEFVAGSGDKIKVSVAANPSHLEAVDPVLEGIARAKQDVLDRGSEFFPVMPLLVHGDAAFAGQGVVAETLNLSQLRGYRTGGTIHLVVNNQVGFTTSPGSSRSSLYCTDVARMVQAPIFHVNGDDPEACIRVARLAFEYRQAFDKDVVIDLVCYRRRGHNEGDDPSYTQPLMYDLIEQKRSVRKLYTESLIGRGDITIEEAEQVLRDYQQQLERVFTEVREATGVPDEWTTVPDYPEKPAGEATTSVPVEVLKRISDAYVTPPEGFTVHPKVMPQLERRAKAITQGPIDWGTGEILAFGSLLMEGRPVRLAGQDSRRGTFVQRFATIIDRKNADEWTPLRSLTEDQAKFYIYDSLLSEYAALGFEYGYSVARPEALVLWEAQFGDFVNGAQTVIDEFITAGEAKWRQQSGVVLLLPHGYEGQGPDHSSARIERFLTMCAEDAFVVAQPSTPASYFHLLRRHSLGEEHRPLVVFTPKSMLKRKEAASQPEDFTEGSFLPLIGDGEADPDKVETLLLCSGRVTWDLMVDRKKRDNGEKFAIARVERLYPTPTEEIKAEIAKFPNLKKVRWVQDEPQNMGPWPHYTLNVWNALDITVEPVTRRASSSPSVGVAKRHQEEQRNLLDAAFD</sequence>
<dbReference type="GO" id="GO:0000287">
    <property type="term" value="F:magnesium ion binding"/>
    <property type="evidence" value="ECO:0007669"/>
    <property type="project" value="UniProtKB-ARBA"/>
</dbReference>
<dbReference type="GO" id="GO:0004149">
    <property type="term" value="F:dihydrolipoyllysine-residue succinyltransferase activity"/>
    <property type="evidence" value="ECO:0007669"/>
    <property type="project" value="UniProtKB-EC"/>
</dbReference>
<dbReference type="InterPro" id="IPR032106">
    <property type="entry name" value="2-oxogl_dehyd_N"/>
</dbReference>
<evidence type="ECO:0000256" key="4">
    <source>
        <dbReference type="ARBA" id="ARBA00022532"/>
    </source>
</evidence>
<dbReference type="InterPro" id="IPR029061">
    <property type="entry name" value="THDP-binding"/>
</dbReference>
<organism evidence="14 15">
    <name type="scientific">Nocardioides daedukensis</name>
    <dbReference type="NCBI Taxonomy" id="634462"/>
    <lineage>
        <taxon>Bacteria</taxon>
        <taxon>Bacillati</taxon>
        <taxon>Actinomycetota</taxon>
        <taxon>Actinomycetes</taxon>
        <taxon>Propionibacteriales</taxon>
        <taxon>Nocardioidaceae</taxon>
        <taxon>Nocardioides</taxon>
    </lineage>
</organism>
<dbReference type="InterPro" id="IPR031717">
    <property type="entry name" value="ODO-1/KGD_C"/>
</dbReference>
<feature type="compositionally biased region" description="Low complexity" evidence="12">
    <location>
        <begin position="65"/>
        <end position="104"/>
    </location>
</feature>
<evidence type="ECO:0000256" key="7">
    <source>
        <dbReference type="ARBA" id="ARBA00023002"/>
    </source>
</evidence>
<comment type="catalytic activity">
    <reaction evidence="11">
        <text>N(6)-[(R)-dihydrolipoyl]-L-lysyl-[protein] + succinyl-CoA = N(6)-[(R)-S(8)-succinyldihydrolipoyl]-L-lysyl-[protein] + CoA</text>
        <dbReference type="Rhea" id="RHEA:15213"/>
        <dbReference type="Rhea" id="RHEA-COMP:10475"/>
        <dbReference type="Rhea" id="RHEA-COMP:20092"/>
        <dbReference type="ChEBI" id="CHEBI:57287"/>
        <dbReference type="ChEBI" id="CHEBI:57292"/>
        <dbReference type="ChEBI" id="CHEBI:83100"/>
        <dbReference type="ChEBI" id="CHEBI:83120"/>
        <dbReference type="EC" id="2.3.1.61"/>
    </reaction>
</comment>
<keyword evidence="15" id="KW-1185">Reference proteome</keyword>
<evidence type="ECO:0000313" key="14">
    <source>
        <dbReference type="EMBL" id="NYG60564.1"/>
    </source>
</evidence>
<dbReference type="CDD" id="cd02016">
    <property type="entry name" value="TPP_E1_OGDC_like"/>
    <property type="match status" value="1"/>
</dbReference>
<keyword evidence="8" id="KW-0786">Thiamine pyrophosphate</keyword>
<feature type="domain" description="Transketolase-like pyrimidine-binding" evidence="13">
    <location>
        <begin position="904"/>
        <end position="1097"/>
    </location>
</feature>
<dbReference type="Proteomes" id="UP000540656">
    <property type="component" value="Unassembled WGS sequence"/>
</dbReference>
<evidence type="ECO:0000256" key="11">
    <source>
        <dbReference type="ARBA" id="ARBA00052761"/>
    </source>
</evidence>
<keyword evidence="6" id="KW-0460">Magnesium</keyword>
<dbReference type="PIRSF" id="PIRSF000157">
    <property type="entry name" value="Oxoglu_dh_E1"/>
    <property type="match status" value="1"/>
</dbReference>
<comment type="caution">
    <text evidence="14">The sequence shown here is derived from an EMBL/GenBank/DDBJ whole genome shotgun (WGS) entry which is preliminary data.</text>
</comment>
<gene>
    <name evidence="14" type="ORF">BJ980_003487</name>
</gene>
<dbReference type="Gene3D" id="3.40.50.970">
    <property type="match status" value="1"/>
</dbReference>